<reference evidence="2" key="1">
    <citation type="submission" date="2013-07" db="EMBL/GenBank/DDBJ databases">
        <title>The genome of Eucalyptus grandis.</title>
        <authorList>
            <person name="Schmutz J."/>
            <person name="Hayes R."/>
            <person name="Myburg A."/>
            <person name="Tuskan G."/>
            <person name="Grattapaglia D."/>
            <person name="Rokhsar D.S."/>
        </authorList>
    </citation>
    <scope>NUCLEOTIDE SEQUENCE</scope>
    <source>
        <tissue evidence="2">Leaf extractions</tissue>
    </source>
</reference>
<dbReference type="InterPro" id="IPR038718">
    <property type="entry name" value="SNF2-like_sf"/>
</dbReference>
<gene>
    <name evidence="2" type="ORF">EUGRSUZ_H03784</name>
</gene>
<dbReference type="InParanoid" id="A0A059B4T6"/>
<name>A0A059B4T6_EUCGR</name>
<dbReference type="Gramene" id="KCW61024">
    <property type="protein sequence ID" value="KCW61024"/>
    <property type="gene ID" value="EUGRSUZ_H03784"/>
</dbReference>
<proteinExistence type="predicted"/>
<feature type="compositionally biased region" description="Basic and acidic residues" evidence="1">
    <location>
        <begin position="8"/>
        <end position="23"/>
    </location>
</feature>
<organism evidence="2">
    <name type="scientific">Eucalyptus grandis</name>
    <name type="common">Flooded gum</name>
    <dbReference type="NCBI Taxonomy" id="71139"/>
    <lineage>
        <taxon>Eukaryota</taxon>
        <taxon>Viridiplantae</taxon>
        <taxon>Streptophyta</taxon>
        <taxon>Embryophyta</taxon>
        <taxon>Tracheophyta</taxon>
        <taxon>Spermatophyta</taxon>
        <taxon>Magnoliopsida</taxon>
        <taxon>eudicotyledons</taxon>
        <taxon>Gunneridae</taxon>
        <taxon>Pentapetalae</taxon>
        <taxon>rosids</taxon>
        <taxon>malvids</taxon>
        <taxon>Myrtales</taxon>
        <taxon>Myrtaceae</taxon>
        <taxon>Myrtoideae</taxon>
        <taxon>Eucalypteae</taxon>
        <taxon>Eucalyptus</taxon>
    </lineage>
</organism>
<dbReference type="Gene3D" id="3.40.50.10810">
    <property type="entry name" value="Tandem AAA-ATPase domain"/>
    <property type="match status" value="1"/>
</dbReference>
<evidence type="ECO:0000313" key="2">
    <source>
        <dbReference type="EMBL" id="KCW61024.1"/>
    </source>
</evidence>
<sequence length="108" mass="12071">MQKLKKQKIQEILDQGRHESKITEEDEDEECLKGEEDGLSGTGNTRLLTRPSCIQGKMRDYQLGGLNRLIGLYENGINGILADEMVGHGLQHLDVCSMEAGKARRCRA</sequence>
<accession>A0A059B4T6</accession>
<evidence type="ECO:0000256" key="1">
    <source>
        <dbReference type="SAM" id="MobiDB-lite"/>
    </source>
</evidence>
<dbReference type="AlphaFoldDB" id="A0A059B4T6"/>
<dbReference type="STRING" id="71139.A0A059B4T6"/>
<feature type="region of interest" description="Disordered" evidence="1">
    <location>
        <begin position="1"/>
        <end position="48"/>
    </location>
</feature>
<dbReference type="PANTHER" id="PTHR10799">
    <property type="entry name" value="SNF2/RAD54 HELICASE FAMILY"/>
    <property type="match status" value="1"/>
</dbReference>
<protein>
    <submittedName>
        <fullName evidence="2">Uncharacterized protein</fullName>
    </submittedName>
</protein>
<dbReference type="EMBL" id="KK198760">
    <property type="protein sequence ID" value="KCW61024.1"/>
    <property type="molecule type" value="Genomic_DNA"/>
</dbReference>